<dbReference type="PANTHER" id="PTHR40266:SF2">
    <property type="entry name" value="TOXIN HIGB-1"/>
    <property type="match status" value="1"/>
</dbReference>
<dbReference type="EMBL" id="RSCM01000003">
    <property type="protein sequence ID" value="RUS98156.1"/>
    <property type="molecule type" value="Genomic_DNA"/>
</dbReference>
<dbReference type="AlphaFoldDB" id="A0A3S1ACE8"/>
<sequence length="99" mass="11903">MSPSEKYPKYRDKRTEEFALGERVKEFQAFARQAYKRLEILEAATSKKDLMLLPSNHFESLEGDRNGQYSIRINEKWRICFNWPDDEPKPFNIEITDYH</sequence>
<dbReference type="Pfam" id="PF05015">
    <property type="entry name" value="HigB-like_toxin"/>
    <property type="match status" value="1"/>
</dbReference>
<keyword evidence="2" id="KW-1185">Reference proteome</keyword>
<organism evidence="1 2">
    <name type="scientific">Trichormus variabilis SAG 1403-4b</name>
    <dbReference type="NCBI Taxonomy" id="447716"/>
    <lineage>
        <taxon>Bacteria</taxon>
        <taxon>Bacillati</taxon>
        <taxon>Cyanobacteriota</taxon>
        <taxon>Cyanophyceae</taxon>
        <taxon>Nostocales</taxon>
        <taxon>Nostocaceae</taxon>
        <taxon>Trichormus</taxon>
    </lineage>
</organism>
<gene>
    <name evidence="1" type="ORF">DSM107003_12440</name>
</gene>
<dbReference type="Gene3D" id="3.30.2310.20">
    <property type="entry name" value="RelE-like"/>
    <property type="match status" value="1"/>
</dbReference>
<comment type="caution">
    <text evidence="1">The sequence shown here is derived from an EMBL/GenBank/DDBJ whole genome shotgun (WGS) entry which is preliminary data.</text>
</comment>
<dbReference type="RefSeq" id="WP_127052952.1">
    <property type="nucleotide sequence ID" value="NZ_RSCM01000003.1"/>
</dbReference>
<dbReference type="InterPro" id="IPR035093">
    <property type="entry name" value="RelE/ParE_toxin_dom_sf"/>
</dbReference>
<evidence type="ECO:0000313" key="1">
    <source>
        <dbReference type="EMBL" id="RUS98156.1"/>
    </source>
</evidence>
<dbReference type="SUPFAM" id="SSF143011">
    <property type="entry name" value="RelE-like"/>
    <property type="match status" value="1"/>
</dbReference>
<proteinExistence type="predicted"/>
<dbReference type="OrthoDB" id="9801102at2"/>
<evidence type="ECO:0000313" key="2">
    <source>
        <dbReference type="Proteomes" id="UP000276103"/>
    </source>
</evidence>
<protein>
    <submittedName>
        <fullName evidence="1">Plasmid maintenance system killer protein</fullName>
    </submittedName>
</protein>
<name>A0A3S1ACE8_ANAVA</name>
<accession>A0A3S1ACE8</accession>
<dbReference type="PANTHER" id="PTHR40266">
    <property type="entry name" value="TOXIN HIGB-1"/>
    <property type="match status" value="1"/>
</dbReference>
<reference evidence="1 2" key="1">
    <citation type="journal article" date="2019" name="Genome Biol. Evol.">
        <title>Day and night: Metabolic profiles and evolutionary relationships of six axenic non-marine cyanobacteria.</title>
        <authorList>
            <person name="Will S.E."/>
            <person name="Henke P."/>
            <person name="Boedeker C."/>
            <person name="Huang S."/>
            <person name="Brinkmann H."/>
            <person name="Rohde M."/>
            <person name="Jarek M."/>
            <person name="Friedl T."/>
            <person name="Seufert S."/>
            <person name="Schumacher M."/>
            <person name="Overmann J."/>
            <person name="Neumann-Schaal M."/>
            <person name="Petersen J."/>
        </authorList>
    </citation>
    <scope>NUCLEOTIDE SEQUENCE [LARGE SCALE GENOMIC DNA]</scope>
    <source>
        <strain evidence="1 2">SAG 1403-4b</strain>
    </source>
</reference>
<dbReference type="Proteomes" id="UP000276103">
    <property type="component" value="Unassembled WGS sequence"/>
</dbReference>
<dbReference type="InterPro" id="IPR007711">
    <property type="entry name" value="HigB-1"/>
</dbReference>